<gene>
    <name evidence="3" type="ORF">FHP91_14935</name>
</gene>
<dbReference type="OrthoDB" id="5568302at2"/>
<keyword evidence="4" id="KW-1185">Reference proteome</keyword>
<dbReference type="SUPFAM" id="SSF159594">
    <property type="entry name" value="XCC0632-like"/>
    <property type="match status" value="1"/>
</dbReference>
<evidence type="ECO:0000256" key="1">
    <source>
        <dbReference type="SAM" id="SignalP"/>
    </source>
</evidence>
<sequence>MTRYKGLAALMLLAGLSGCTSFSAIPESFSIYDIGPQGNTPVPVAVPLVGIDVVAPSWLSSSAMQYRLIPQHPLERRAYTNSRWAGMPSEMIRIVIGRVIEAQHATNGSGCRLRVDVDEFIQRFDTVDTSVALIELRASLLAPRTDAVMAGQSFAVEVPAPTADAAGGVVAMRAGVNQLAVDAGRWLAALEAPGAGAESFRARCSR</sequence>
<evidence type="ECO:0000313" key="4">
    <source>
        <dbReference type="Proteomes" id="UP000319502"/>
    </source>
</evidence>
<dbReference type="Proteomes" id="UP000319502">
    <property type="component" value="Unassembled WGS sequence"/>
</dbReference>
<reference evidence="3 4" key="1">
    <citation type="submission" date="2019-07" db="EMBL/GenBank/DDBJ databases">
        <title>The pathways for chlorine oxyanion respiration interact through the shared metabolite chlorate.</title>
        <authorList>
            <person name="Barnum T.P."/>
            <person name="Cheng Y."/>
            <person name="Hill K.A."/>
            <person name="Lucas L.N."/>
            <person name="Carlson H.K."/>
            <person name="Coates J.D."/>
        </authorList>
    </citation>
    <scope>NUCLEOTIDE SEQUENCE [LARGE SCALE GENOMIC DNA]</scope>
    <source>
        <strain evidence="3 4">SFB-3</strain>
    </source>
</reference>
<dbReference type="RefSeq" id="WP_144310346.1">
    <property type="nucleotide sequence ID" value="NZ_VMNK01000015.1"/>
</dbReference>
<dbReference type="Pfam" id="PF03886">
    <property type="entry name" value="ABC_trans_aux"/>
    <property type="match status" value="1"/>
</dbReference>
<keyword evidence="1" id="KW-0732">Signal</keyword>
<organism evidence="3 4">
    <name type="scientific">Denitromonas halophila</name>
    <dbReference type="NCBI Taxonomy" id="1629404"/>
    <lineage>
        <taxon>Bacteria</taxon>
        <taxon>Pseudomonadati</taxon>
        <taxon>Pseudomonadota</taxon>
        <taxon>Betaproteobacteria</taxon>
        <taxon>Rhodocyclales</taxon>
        <taxon>Zoogloeaceae</taxon>
        <taxon>Denitromonas</taxon>
    </lineage>
</organism>
<feature type="domain" description="ABC-type transport auxiliary lipoprotein component" evidence="2">
    <location>
        <begin position="49"/>
        <end position="182"/>
    </location>
</feature>
<evidence type="ECO:0000313" key="3">
    <source>
        <dbReference type="EMBL" id="TVO53096.1"/>
    </source>
</evidence>
<comment type="caution">
    <text evidence="3">The sequence shown here is derived from an EMBL/GenBank/DDBJ whole genome shotgun (WGS) entry which is preliminary data.</text>
</comment>
<evidence type="ECO:0000259" key="2">
    <source>
        <dbReference type="Pfam" id="PF03886"/>
    </source>
</evidence>
<dbReference type="InterPro" id="IPR005586">
    <property type="entry name" value="ABC_trans_aux"/>
</dbReference>
<feature type="signal peptide" evidence="1">
    <location>
        <begin position="1"/>
        <end position="24"/>
    </location>
</feature>
<proteinExistence type="predicted"/>
<dbReference type="Gene3D" id="3.40.50.10610">
    <property type="entry name" value="ABC-type transport auxiliary lipoprotein component"/>
    <property type="match status" value="1"/>
</dbReference>
<protein>
    <recommendedName>
        <fullName evidence="2">ABC-type transport auxiliary lipoprotein component domain-containing protein</fullName>
    </recommendedName>
</protein>
<accession>A0A557QJK8</accession>
<dbReference type="EMBL" id="VMNK01000015">
    <property type="protein sequence ID" value="TVO53096.1"/>
    <property type="molecule type" value="Genomic_DNA"/>
</dbReference>
<dbReference type="AlphaFoldDB" id="A0A557QJK8"/>
<feature type="chain" id="PRO_5021893815" description="ABC-type transport auxiliary lipoprotein component domain-containing protein" evidence="1">
    <location>
        <begin position="25"/>
        <end position="206"/>
    </location>
</feature>
<name>A0A557QJK8_9RHOO</name>
<dbReference type="PROSITE" id="PS51257">
    <property type="entry name" value="PROKAR_LIPOPROTEIN"/>
    <property type="match status" value="1"/>
</dbReference>